<dbReference type="AlphaFoldDB" id="A0A347W8Q4"/>
<dbReference type="SUPFAM" id="SSF160443">
    <property type="entry name" value="SMR domain-like"/>
    <property type="match status" value="1"/>
</dbReference>
<dbReference type="GeneID" id="98314533"/>
<reference evidence="1 2" key="1">
    <citation type="submission" date="2017-08" db="EMBL/GenBank/DDBJ databases">
        <title>Complete genome sequence of Gluconacetobacter saccharivorans CV1 isolated from Fermented Vinegar.</title>
        <authorList>
            <person name="Kim S.-Y."/>
        </authorList>
    </citation>
    <scope>NUCLEOTIDE SEQUENCE [LARGE SCALE GENOMIC DNA]</scope>
    <source>
        <strain evidence="1 2">CV1</strain>
    </source>
</reference>
<proteinExistence type="predicted"/>
<sequence length="203" mass="21835">MRQRRLNEEEAALWTAFAQGIAPLRAARQATPDISPTVAATPAAGTDKHAPLTTPEQLQRLAAGNMHGVHGTPGHSVTVQKGRGGPFEIGVRRPGMDDTSWRGLVSGKLRPARRLDLHGQVAQTAFHRLHTFLIQAHADNVRCVEIITGLGSGLNGGILRRELPFWLGRGDLGRLILAVVHPHAANQGAVRVLLRRAGRGTGR</sequence>
<keyword evidence="2" id="KW-1185">Reference proteome</keyword>
<evidence type="ECO:0000313" key="2">
    <source>
        <dbReference type="Proteomes" id="UP000264120"/>
    </source>
</evidence>
<dbReference type="Proteomes" id="UP000264120">
    <property type="component" value="Chromosome"/>
</dbReference>
<name>A0A347W8Q4_9PROT</name>
<gene>
    <name evidence="1" type="ORF">CD178_00428</name>
</gene>
<dbReference type="Pfam" id="PF01713">
    <property type="entry name" value="Smr"/>
    <property type="match status" value="1"/>
</dbReference>
<evidence type="ECO:0000313" key="1">
    <source>
        <dbReference type="EMBL" id="AXY21247.1"/>
    </source>
</evidence>
<dbReference type="EMBL" id="CP023036">
    <property type="protein sequence ID" value="AXY21247.1"/>
    <property type="molecule type" value="Genomic_DNA"/>
</dbReference>
<dbReference type="PROSITE" id="PS50828">
    <property type="entry name" value="SMR"/>
    <property type="match status" value="1"/>
</dbReference>
<accession>A0A347W8Q4</accession>
<protein>
    <submittedName>
        <fullName evidence="1">Uncharacterized protein</fullName>
    </submittedName>
</protein>
<dbReference type="KEGG" id="ksc:CD178_00428"/>
<dbReference type="PANTHER" id="PTHR35562:SF2">
    <property type="entry name" value="DNA ENDONUCLEASE SMRA-RELATED"/>
    <property type="match status" value="1"/>
</dbReference>
<dbReference type="OrthoDB" id="7165597at2"/>
<dbReference type="PANTHER" id="PTHR35562">
    <property type="entry name" value="DNA ENDONUCLEASE SMRA-RELATED"/>
    <property type="match status" value="1"/>
</dbReference>
<dbReference type="InterPro" id="IPR002625">
    <property type="entry name" value="Smr_dom"/>
</dbReference>
<organism evidence="1 2">
    <name type="scientific">Komagataeibacter saccharivorans</name>
    <dbReference type="NCBI Taxonomy" id="265959"/>
    <lineage>
        <taxon>Bacteria</taxon>
        <taxon>Pseudomonadati</taxon>
        <taxon>Pseudomonadota</taxon>
        <taxon>Alphaproteobacteria</taxon>
        <taxon>Acetobacterales</taxon>
        <taxon>Acetobacteraceae</taxon>
        <taxon>Komagataeibacter</taxon>
    </lineage>
</organism>
<dbReference type="Gene3D" id="3.30.1370.110">
    <property type="match status" value="1"/>
</dbReference>
<dbReference type="RefSeq" id="WP_102324535.1">
    <property type="nucleotide sequence ID" value="NZ_CALCQY010000034.1"/>
</dbReference>
<dbReference type="InterPro" id="IPR036063">
    <property type="entry name" value="Smr_dom_sf"/>
</dbReference>